<dbReference type="GO" id="GO:0009450">
    <property type="term" value="P:gamma-aminobutyric acid catabolic process"/>
    <property type="evidence" value="ECO:0007669"/>
    <property type="project" value="TreeGrafter"/>
</dbReference>
<organism evidence="6 7">
    <name type="scientific">Marinobacterium nitratireducens</name>
    <dbReference type="NCBI Taxonomy" id="518897"/>
    <lineage>
        <taxon>Bacteria</taxon>
        <taxon>Pseudomonadati</taxon>
        <taxon>Pseudomonadota</taxon>
        <taxon>Gammaproteobacteria</taxon>
        <taxon>Oceanospirillales</taxon>
        <taxon>Oceanospirillaceae</taxon>
        <taxon>Marinobacterium</taxon>
    </lineage>
</organism>
<dbReference type="GO" id="GO:0004777">
    <property type="term" value="F:succinate-semialdehyde dehydrogenase (NAD+) activity"/>
    <property type="evidence" value="ECO:0007669"/>
    <property type="project" value="TreeGrafter"/>
</dbReference>
<dbReference type="InterPro" id="IPR050740">
    <property type="entry name" value="Aldehyde_DH_Superfamily"/>
</dbReference>
<dbReference type="PROSITE" id="PS00687">
    <property type="entry name" value="ALDEHYDE_DEHYDR_GLU"/>
    <property type="match status" value="1"/>
</dbReference>
<keyword evidence="7" id="KW-1185">Reference proteome</keyword>
<dbReference type="AlphaFoldDB" id="A0A918DVT9"/>
<dbReference type="Proteomes" id="UP000599578">
    <property type="component" value="Unassembled WGS sequence"/>
</dbReference>
<dbReference type="Pfam" id="PF00171">
    <property type="entry name" value="Aldedh"/>
    <property type="match status" value="1"/>
</dbReference>
<proteinExistence type="inferred from homology"/>
<feature type="active site" evidence="3">
    <location>
        <position position="266"/>
    </location>
</feature>
<dbReference type="FunFam" id="3.40.605.10:FF:000007">
    <property type="entry name" value="NAD/NADP-dependent betaine aldehyde dehydrogenase"/>
    <property type="match status" value="1"/>
</dbReference>
<evidence type="ECO:0000256" key="2">
    <source>
        <dbReference type="ARBA" id="ARBA00023002"/>
    </source>
</evidence>
<evidence type="ECO:0000313" key="6">
    <source>
        <dbReference type="EMBL" id="GGO84392.1"/>
    </source>
</evidence>
<dbReference type="EMBL" id="BMLT01000007">
    <property type="protein sequence ID" value="GGO84392.1"/>
    <property type="molecule type" value="Genomic_DNA"/>
</dbReference>
<dbReference type="PANTHER" id="PTHR43353">
    <property type="entry name" value="SUCCINATE-SEMIALDEHYDE DEHYDROGENASE, MITOCHONDRIAL"/>
    <property type="match status" value="1"/>
</dbReference>
<evidence type="ECO:0000313" key="7">
    <source>
        <dbReference type="Proteomes" id="UP000599578"/>
    </source>
</evidence>
<name>A0A918DVT9_9GAMM</name>
<dbReference type="Gene3D" id="3.40.605.10">
    <property type="entry name" value="Aldehyde Dehydrogenase, Chain A, domain 1"/>
    <property type="match status" value="1"/>
</dbReference>
<dbReference type="InterPro" id="IPR029510">
    <property type="entry name" value="Ald_DH_CS_GLU"/>
</dbReference>
<evidence type="ECO:0000256" key="1">
    <source>
        <dbReference type="ARBA" id="ARBA00009986"/>
    </source>
</evidence>
<dbReference type="InterPro" id="IPR015590">
    <property type="entry name" value="Aldehyde_DH_dom"/>
</dbReference>
<dbReference type="SUPFAM" id="SSF53720">
    <property type="entry name" value="ALDH-like"/>
    <property type="match status" value="1"/>
</dbReference>
<comment type="caution">
    <text evidence="6">The sequence shown here is derived from an EMBL/GenBank/DDBJ whole genome shotgun (WGS) entry which is preliminary data.</text>
</comment>
<dbReference type="InterPro" id="IPR016161">
    <property type="entry name" value="Ald_DH/histidinol_DH"/>
</dbReference>
<comment type="similarity">
    <text evidence="1 4">Belongs to the aldehyde dehydrogenase family.</text>
</comment>
<feature type="domain" description="Aldehyde dehydrogenase" evidence="5">
    <location>
        <begin position="30"/>
        <end position="489"/>
    </location>
</feature>
<dbReference type="InterPro" id="IPR016162">
    <property type="entry name" value="Ald_DH_N"/>
</dbReference>
<keyword evidence="2 4" id="KW-0560">Oxidoreductase</keyword>
<dbReference type="FunFam" id="3.40.309.10:FF:000004">
    <property type="entry name" value="Succinate-semialdehyde dehydrogenase I"/>
    <property type="match status" value="1"/>
</dbReference>
<sequence length="495" mass="53060">MPEAILPKNHVQESLNAMYNNYGLFIDGEWCKGSSEAIISVLNPATTDVLGEVQAASVEDTQAAIRAAEAGFRVWRETAAWSRADLLHAVADQMVLATEDAARCISLETGKPLVQAQREWALSIDQFRWYAEEARRLYGRIVESRAPGGRIEVHHEPVGVVGAFTAWNFPAVLIARKVAPALAAGCSVIVRPSSEVPGTAMVLFECLRKAGIPKGVVNLVIGPTQNTYNPVLASPVVRKISLTGSTAIGQQMIRDSADTVKRVSMELGGNAPVLVFEDADLEQTLDLCVPTKYANAGQVCVTADRFYVHESLYERFVEGFARRALALKLGSGLEQSTQMGPLINQRRLDAIEAVVADAVERGARLVTGGKRPEHLGAGYFFEPTVLADVPDDAQAMAEENFGPIAAITSFSSTEEAYARANALPVGLSAYAFTRDAARIREVVARLEAGMVGVNSFALAAAEAPFGGIKDSGMGREGGSEGIHDYTNVKLAQITV</sequence>
<gene>
    <name evidence="6" type="primary">gabD</name>
    <name evidence="6" type="ORF">GCM10011348_30540</name>
</gene>
<evidence type="ECO:0000256" key="3">
    <source>
        <dbReference type="PROSITE-ProRule" id="PRU10007"/>
    </source>
</evidence>
<evidence type="ECO:0000259" key="5">
    <source>
        <dbReference type="Pfam" id="PF00171"/>
    </source>
</evidence>
<dbReference type="InterPro" id="IPR016163">
    <property type="entry name" value="Ald_DH_C"/>
</dbReference>
<evidence type="ECO:0000256" key="4">
    <source>
        <dbReference type="RuleBase" id="RU003345"/>
    </source>
</evidence>
<protein>
    <submittedName>
        <fullName evidence="6">NAD-dependent succinate-semialdehyde dehydrogenase</fullName>
    </submittedName>
</protein>
<reference evidence="6 7" key="1">
    <citation type="journal article" date="2014" name="Int. J. Syst. Evol. Microbiol.">
        <title>Complete genome sequence of Corynebacterium casei LMG S-19264T (=DSM 44701T), isolated from a smear-ripened cheese.</title>
        <authorList>
            <consortium name="US DOE Joint Genome Institute (JGI-PGF)"/>
            <person name="Walter F."/>
            <person name="Albersmeier A."/>
            <person name="Kalinowski J."/>
            <person name="Ruckert C."/>
        </authorList>
    </citation>
    <scope>NUCLEOTIDE SEQUENCE [LARGE SCALE GENOMIC DNA]</scope>
    <source>
        <strain evidence="6 7">CGMCC 1.7286</strain>
    </source>
</reference>
<dbReference type="CDD" id="cd07103">
    <property type="entry name" value="ALDH_F5_SSADH_GabD"/>
    <property type="match status" value="1"/>
</dbReference>
<dbReference type="PANTHER" id="PTHR43353:SF5">
    <property type="entry name" value="SUCCINATE-SEMIALDEHYDE DEHYDROGENASE, MITOCHONDRIAL"/>
    <property type="match status" value="1"/>
</dbReference>
<dbReference type="Gene3D" id="3.40.309.10">
    <property type="entry name" value="Aldehyde Dehydrogenase, Chain A, domain 2"/>
    <property type="match status" value="1"/>
</dbReference>
<accession>A0A918DVT9</accession>